<evidence type="ECO:0000259" key="4">
    <source>
        <dbReference type="Pfam" id="PF00389"/>
    </source>
</evidence>
<dbReference type="PANTHER" id="PTHR43761:SF1">
    <property type="entry name" value="D-ISOMER SPECIFIC 2-HYDROXYACID DEHYDROGENASE CATALYTIC DOMAIN-CONTAINING PROTEIN-RELATED"/>
    <property type="match status" value="1"/>
</dbReference>
<dbReference type="Pfam" id="PF00389">
    <property type="entry name" value="2-Hacid_dh"/>
    <property type="match status" value="1"/>
</dbReference>
<dbReference type="AlphaFoldDB" id="A0A0F8WV22"/>
<reference evidence="6" key="1">
    <citation type="journal article" date="2015" name="Nature">
        <title>Complex archaea that bridge the gap between prokaryotes and eukaryotes.</title>
        <authorList>
            <person name="Spang A."/>
            <person name="Saw J.H."/>
            <person name="Jorgensen S.L."/>
            <person name="Zaremba-Niedzwiedzka K."/>
            <person name="Martijn J."/>
            <person name="Lind A.E."/>
            <person name="van Eijk R."/>
            <person name="Schleper C."/>
            <person name="Guy L."/>
            <person name="Ettema T.J."/>
        </authorList>
    </citation>
    <scope>NUCLEOTIDE SEQUENCE</scope>
</reference>
<protein>
    <recommendedName>
        <fullName evidence="7">Hydroxyacid dehydrogenase</fullName>
    </recommendedName>
</protein>
<dbReference type="GO" id="GO:0051287">
    <property type="term" value="F:NAD binding"/>
    <property type="evidence" value="ECO:0007669"/>
    <property type="project" value="InterPro"/>
</dbReference>
<dbReference type="CDD" id="cd05198">
    <property type="entry name" value="formate_dh_like"/>
    <property type="match status" value="1"/>
</dbReference>
<feature type="domain" description="D-isomer specific 2-hydroxyacid dehydrogenase catalytic" evidence="4">
    <location>
        <begin position="28"/>
        <end position="108"/>
    </location>
</feature>
<dbReference type="GO" id="GO:0016616">
    <property type="term" value="F:oxidoreductase activity, acting on the CH-OH group of donors, NAD or NADP as acceptor"/>
    <property type="evidence" value="ECO:0007669"/>
    <property type="project" value="InterPro"/>
</dbReference>
<dbReference type="InterPro" id="IPR006139">
    <property type="entry name" value="D-isomer_2_OHA_DH_cat_dom"/>
</dbReference>
<gene>
    <name evidence="6" type="ORF">LCGC14_3023260</name>
</gene>
<dbReference type="PANTHER" id="PTHR43761">
    <property type="entry name" value="D-ISOMER SPECIFIC 2-HYDROXYACID DEHYDROGENASE FAMILY PROTEIN (AFU_ORTHOLOGUE AFUA_1G13630)"/>
    <property type="match status" value="1"/>
</dbReference>
<dbReference type="InterPro" id="IPR029753">
    <property type="entry name" value="D-isomer_DH_CS"/>
</dbReference>
<name>A0A0F8WV22_9ZZZZ</name>
<proteinExistence type="inferred from homology"/>
<feature type="domain" description="D-isomer specific 2-hydroxyacid dehydrogenase NAD-binding" evidence="5">
    <location>
        <begin position="120"/>
        <end position="301"/>
    </location>
</feature>
<keyword evidence="3" id="KW-0520">NAD</keyword>
<dbReference type="InterPro" id="IPR050418">
    <property type="entry name" value="D-iso_2-hydroxyacid_DH_PdxB"/>
</dbReference>
<dbReference type="PROSITE" id="PS00065">
    <property type="entry name" value="D_2_HYDROXYACID_DH_1"/>
    <property type="match status" value="1"/>
</dbReference>
<evidence type="ECO:0000256" key="3">
    <source>
        <dbReference type="ARBA" id="ARBA00023027"/>
    </source>
</evidence>
<evidence type="ECO:0000313" key="6">
    <source>
        <dbReference type="EMBL" id="KKK60548.1"/>
    </source>
</evidence>
<comment type="caution">
    <text evidence="6">The sequence shown here is derived from an EMBL/GenBank/DDBJ whole genome shotgun (WGS) entry which is preliminary data.</text>
</comment>
<dbReference type="SUPFAM" id="SSF52283">
    <property type="entry name" value="Formate/glycerate dehydrogenase catalytic domain-like"/>
    <property type="match status" value="1"/>
</dbReference>
<organism evidence="6">
    <name type="scientific">marine sediment metagenome</name>
    <dbReference type="NCBI Taxonomy" id="412755"/>
    <lineage>
        <taxon>unclassified sequences</taxon>
        <taxon>metagenomes</taxon>
        <taxon>ecological metagenomes</taxon>
    </lineage>
</organism>
<dbReference type="PROSITE" id="PS00671">
    <property type="entry name" value="D_2_HYDROXYACID_DH_3"/>
    <property type="match status" value="1"/>
</dbReference>
<dbReference type="InterPro" id="IPR029752">
    <property type="entry name" value="D-isomer_DH_CS1"/>
</dbReference>
<dbReference type="InterPro" id="IPR036291">
    <property type="entry name" value="NAD(P)-bd_dom_sf"/>
</dbReference>
<comment type="similarity">
    <text evidence="1">Belongs to the D-isomer specific 2-hydroxyacid dehydrogenase family.</text>
</comment>
<dbReference type="Gene3D" id="3.40.50.720">
    <property type="entry name" value="NAD(P)-binding Rossmann-like Domain"/>
    <property type="match status" value="2"/>
</dbReference>
<accession>A0A0F8WV22</accession>
<evidence type="ECO:0000256" key="2">
    <source>
        <dbReference type="ARBA" id="ARBA00023002"/>
    </source>
</evidence>
<keyword evidence="2" id="KW-0560">Oxidoreductase</keyword>
<dbReference type="Pfam" id="PF02826">
    <property type="entry name" value="2-Hacid_dh_C"/>
    <property type="match status" value="1"/>
</dbReference>
<evidence type="ECO:0000259" key="5">
    <source>
        <dbReference type="Pfam" id="PF02826"/>
    </source>
</evidence>
<feature type="non-terminal residue" evidence="6">
    <location>
        <position position="1"/>
    </location>
</feature>
<dbReference type="SUPFAM" id="SSF51735">
    <property type="entry name" value="NAD(P)-binding Rossmann-fold domains"/>
    <property type="match status" value="1"/>
</dbReference>
<evidence type="ECO:0008006" key="7">
    <source>
        <dbReference type="Google" id="ProtNLM"/>
    </source>
</evidence>
<dbReference type="InterPro" id="IPR006140">
    <property type="entry name" value="D-isomer_DH_NAD-bd"/>
</dbReference>
<dbReference type="EMBL" id="LAZR01062914">
    <property type="protein sequence ID" value="KKK60548.1"/>
    <property type="molecule type" value="Genomic_DNA"/>
</dbReference>
<sequence length="323" mass="36138">RDDRKQGLPIAVIATPTYFMPNTEDWLRTKFTCKFAPRADKDILISLIDDADVLICQPCPEYRIDADVLKEASKLKVIASTSTGTNHIDVDYCNKNSIKVVCLRGSNKVNNIVASSEFTFGLVLAITRQIPQSFNNAKAGRWREDEDVFRGIELRGKRMGIIGYGRIGSNNARYAKAFGMKVWAHDPYVSITDPDIVQRDSAFDVIENSDVLMVCVHLNESTRKMVNETWFDSMRDGIYFINTSRGEIVDEEALLKNLKSGKIAAAGLDVISDEFTGDKNIHPIIEYARNNSNLIVTPHIAGLTYGSERKALEIVLDSIVKIL</sequence>
<evidence type="ECO:0000256" key="1">
    <source>
        <dbReference type="ARBA" id="ARBA00005854"/>
    </source>
</evidence>